<evidence type="ECO:0000259" key="2">
    <source>
        <dbReference type="PROSITE" id="PS50097"/>
    </source>
</evidence>
<accession>A0A6A5ZTC2</accession>
<dbReference type="Gene3D" id="3.30.710.10">
    <property type="entry name" value="Potassium Channel Kv1.1, Chain A"/>
    <property type="match status" value="1"/>
</dbReference>
<dbReference type="CDD" id="cd18186">
    <property type="entry name" value="BTB_POZ_ZBTB_KLHL-like"/>
    <property type="match status" value="1"/>
</dbReference>
<feature type="region of interest" description="Disordered" evidence="1">
    <location>
        <begin position="223"/>
        <end position="242"/>
    </location>
</feature>
<dbReference type="SUPFAM" id="SSF54695">
    <property type="entry name" value="POZ domain"/>
    <property type="match status" value="1"/>
</dbReference>
<sequence length="242" mass="26748">MASSEEIRVAAPLAGLTSGFIEVRVGDEASAQSFYVHQDLICASSEFFERALNGDWQEAEDKCVKLPDDEPKVFENYINWLYTGKIPIKCTTIPKGSRMSREVENEYTALCELFVFCEKLQDTKGKNASTKALYQGCLEERTGTLYFPLSPAINVVYNGTPCTSPLRALLRDGFVNRSAPHWFKDGDDYCKEFLYDVVVGMATDRAKPSIGLNLEGLSKYLEDESEKKEDTATGATGKGGGA</sequence>
<reference evidence="3" key="1">
    <citation type="journal article" date="2020" name="Stud. Mycol.">
        <title>101 Dothideomycetes genomes: a test case for predicting lifestyles and emergence of pathogens.</title>
        <authorList>
            <person name="Haridas S."/>
            <person name="Albert R."/>
            <person name="Binder M."/>
            <person name="Bloem J."/>
            <person name="Labutti K."/>
            <person name="Salamov A."/>
            <person name="Andreopoulos B."/>
            <person name="Baker S."/>
            <person name="Barry K."/>
            <person name="Bills G."/>
            <person name="Bluhm B."/>
            <person name="Cannon C."/>
            <person name="Castanera R."/>
            <person name="Culley D."/>
            <person name="Daum C."/>
            <person name="Ezra D."/>
            <person name="Gonzalez J."/>
            <person name="Henrissat B."/>
            <person name="Kuo A."/>
            <person name="Liang C."/>
            <person name="Lipzen A."/>
            <person name="Lutzoni F."/>
            <person name="Magnuson J."/>
            <person name="Mondo S."/>
            <person name="Nolan M."/>
            <person name="Ohm R."/>
            <person name="Pangilinan J."/>
            <person name="Park H.-J."/>
            <person name="Ramirez L."/>
            <person name="Alfaro M."/>
            <person name="Sun H."/>
            <person name="Tritt A."/>
            <person name="Yoshinaga Y."/>
            <person name="Zwiers L.-H."/>
            <person name="Turgeon B."/>
            <person name="Goodwin S."/>
            <person name="Spatafora J."/>
            <person name="Crous P."/>
            <person name="Grigoriev I."/>
        </authorList>
    </citation>
    <scope>NUCLEOTIDE SEQUENCE</scope>
    <source>
        <strain evidence="3">CBS 627.86</strain>
    </source>
</reference>
<protein>
    <recommendedName>
        <fullName evidence="2">BTB domain-containing protein</fullName>
    </recommendedName>
</protein>
<evidence type="ECO:0000313" key="4">
    <source>
        <dbReference type="Proteomes" id="UP000799770"/>
    </source>
</evidence>
<organism evidence="3 4">
    <name type="scientific">Lophiotrema nucula</name>
    <dbReference type="NCBI Taxonomy" id="690887"/>
    <lineage>
        <taxon>Eukaryota</taxon>
        <taxon>Fungi</taxon>
        <taxon>Dikarya</taxon>
        <taxon>Ascomycota</taxon>
        <taxon>Pezizomycotina</taxon>
        <taxon>Dothideomycetes</taxon>
        <taxon>Pleosporomycetidae</taxon>
        <taxon>Pleosporales</taxon>
        <taxon>Lophiotremataceae</taxon>
        <taxon>Lophiotrema</taxon>
    </lineage>
</organism>
<dbReference type="InterPro" id="IPR011333">
    <property type="entry name" value="SKP1/BTB/POZ_sf"/>
</dbReference>
<feature type="domain" description="BTB" evidence="2">
    <location>
        <begin position="17"/>
        <end position="90"/>
    </location>
</feature>
<dbReference type="EMBL" id="ML977311">
    <property type="protein sequence ID" value="KAF2122087.1"/>
    <property type="molecule type" value="Genomic_DNA"/>
</dbReference>
<name>A0A6A5ZTC2_9PLEO</name>
<dbReference type="AlphaFoldDB" id="A0A6A5ZTC2"/>
<dbReference type="Pfam" id="PF00651">
    <property type="entry name" value="BTB"/>
    <property type="match status" value="1"/>
</dbReference>
<dbReference type="PROSITE" id="PS50097">
    <property type="entry name" value="BTB"/>
    <property type="match status" value="1"/>
</dbReference>
<proteinExistence type="predicted"/>
<dbReference type="InterPro" id="IPR000210">
    <property type="entry name" value="BTB/POZ_dom"/>
</dbReference>
<dbReference type="OrthoDB" id="1022638at2759"/>
<keyword evidence="4" id="KW-1185">Reference proteome</keyword>
<dbReference type="PANTHER" id="PTHR47843">
    <property type="entry name" value="BTB DOMAIN-CONTAINING PROTEIN-RELATED"/>
    <property type="match status" value="1"/>
</dbReference>
<evidence type="ECO:0000256" key="1">
    <source>
        <dbReference type="SAM" id="MobiDB-lite"/>
    </source>
</evidence>
<dbReference type="PANTHER" id="PTHR47843:SF2">
    <property type="entry name" value="BTB DOMAIN-CONTAINING PROTEIN"/>
    <property type="match status" value="1"/>
</dbReference>
<gene>
    <name evidence="3" type="ORF">BDV96DRAFT_640152</name>
</gene>
<evidence type="ECO:0000313" key="3">
    <source>
        <dbReference type="EMBL" id="KAF2122087.1"/>
    </source>
</evidence>
<dbReference type="Proteomes" id="UP000799770">
    <property type="component" value="Unassembled WGS sequence"/>
</dbReference>